<dbReference type="HOGENOM" id="CLU_1389614_0_0_3"/>
<sequence length="196" mass="22600">MASLAHQRHFAATVQPQAAPKLPPVSALLFKIIRFWLTKRGGIRHQGQKYIWKPARELQAELAQYFDVRVSLSTVERHLRKLVAMGLLIREQLRKHEYRRYYFYRLGDRVKTCLGMASPPDETSPAASETRNVTPDGSHRNPLQKKRHTRAVGFGKQPKNQEKDLIEYVGMPDRPKKAIQIGRYLVLDDGMFPLSL</sequence>
<keyword evidence="4" id="KW-1185">Reference proteome</keyword>
<dbReference type="AlphaFoldDB" id="Q8KUV5"/>
<gene>
    <name evidence="3" type="ordered locus">Synpcc7942_B2650</name>
    <name evidence="2" type="ORF">anL25</name>
</gene>
<evidence type="ECO:0000256" key="1">
    <source>
        <dbReference type="SAM" id="MobiDB-lite"/>
    </source>
</evidence>
<reference evidence="2" key="2">
    <citation type="journal article" date="2008" name="Plasmid">
        <title>The complete sequence and functional analysis of pANL, the large plasmid of the unicellular freshwater cyanobacterium Synechococcus elongatus PCC 7942.</title>
        <authorList>
            <person name="Chen Y."/>
            <person name="Kay Holtman C."/>
            <person name="Magnuson R.D."/>
            <person name="Youderian P.A."/>
            <person name="Golden S.S."/>
        </authorList>
    </citation>
    <scope>NUCLEOTIDE SEQUENCE</scope>
    <source>
        <strain evidence="2">PCC 7942</strain>
        <plasmid evidence="2">pANL</plasmid>
    </source>
</reference>
<name>Q8KUV5_SYNE7</name>
<evidence type="ECO:0000313" key="4">
    <source>
        <dbReference type="Proteomes" id="UP000889800"/>
    </source>
</evidence>
<organism evidence="2">
    <name type="scientific">Synechococcus elongatus (strain ATCC 33912 / PCC 7942 / FACHB-805)</name>
    <name type="common">Anacystis nidulans R2</name>
    <dbReference type="NCBI Taxonomy" id="1140"/>
    <lineage>
        <taxon>Bacteria</taxon>
        <taxon>Bacillati</taxon>
        <taxon>Cyanobacteriota</taxon>
        <taxon>Cyanophyceae</taxon>
        <taxon>Synechococcales</taxon>
        <taxon>Synechococcaceae</taxon>
        <taxon>Synechococcus</taxon>
    </lineage>
</organism>
<dbReference type="BioCyc" id="SYNEL:SYNPCC7942_B2650-MONOMER"/>
<keyword evidence="2" id="KW-0614">Plasmid</keyword>
<dbReference type="RefSeq" id="WP_011055141.1">
    <property type="nucleotide sequence ID" value="NC_004073.2"/>
</dbReference>
<dbReference type="InterPro" id="IPR011991">
    <property type="entry name" value="ArsR-like_HTH"/>
</dbReference>
<dbReference type="InterPro" id="IPR036390">
    <property type="entry name" value="WH_DNA-bd_sf"/>
</dbReference>
<dbReference type="PaxDb" id="1140-Synpcc7942_B2650"/>
<proteinExistence type="predicted"/>
<dbReference type="EMBL" id="CP000101">
    <property type="protein sequence ID" value="ABB58679.1"/>
    <property type="molecule type" value="Genomic_DNA"/>
</dbReference>
<evidence type="ECO:0000313" key="3">
    <source>
        <dbReference type="EMBL" id="ABB58679.1"/>
    </source>
</evidence>
<dbReference type="SUPFAM" id="SSF46785">
    <property type="entry name" value="Winged helix' DNA-binding domain"/>
    <property type="match status" value="1"/>
</dbReference>
<geneLocation type="plasmid" evidence="3">
    <name>1</name>
</geneLocation>
<accession>Q8KUV5</accession>
<protein>
    <submittedName>
        <fullName evidence="2">ANL25</fullName>
    </submittedName>
</protein>
<dbReference type="CDD" id="cd00090">
    <property type="entry name" value="HTH_ARSR"/>
    <property type="match status" value="1"/>
</dbReference>
<feature type="compositionally biased region" description="Polar residues" evidence="1">
    <location>
        <begin position="125"/>
        <end position="135"/>
    </location>
</feature>
<dbReference type="GeneID" id="72431564"/>
<feature type="region of interest" description="Disordered" evidence="1">
    <location>
        <begin position="116"/>
        <end position="156"/>
    </location>
</feature>
<reference evidence="3 4" key="1">
    <citation type="submission" date="2005-08" db="EMBL/GenBank/DDBJ databases">
        <title>Complete sequence of plasmid 1 of Synechococcus elongatus PCC 7942.</title>
        <authorList>
            <consortium name="US DOE Joint Genome Institute"/>
            <person name="Copeland A."/>
            <person name="Lucas S."/>
            <person name="Lapidus A."/>
            <person name="Barry K."/>
            <person name="Detter J.C."/>
            <person name="Glavina T."/>
            <person name="Hammon N."/>
            <person name="Israni S."/>
            <person name="Pitluck S."/>
            <person name="Schmutz J."/>
            <person name="Larimer F."/>
            <person name="Land M."/>
            <person name="Kyrpides N."/>
            <person name="Lykidis A."/>
            <person name="Richardson P."/>
        </authorList>
    </citation>
    <scope>NUCLEOTIDE SEQUENCE [LARGE SCALE GENOMIC DNA]</scope>
    <source>
        <strain evidence="4">ATCC 33912 / PCC 7942 / FACHB-805</strain>
        <strain evidence="3">PCC 7942</strain>
        <plasmid evidence="3">1</plasmid>
        <plasmid evidence="4">pANL</plasmid>
    </source>
</reference>
<evidence type="ECO:0000313" key="2">
    <source>
        <dbReference type="EMBL" id="AAM81153.2"/>
    </source>
</evidence>
<geneLocation type="plasmid" evidence="2 4">
    <name>pANL</name>
</geneLocation>
<dbReference type="EMBL" id="AF441790">
    <property type="protein sequence ID" value="AAM81153.2"/>
    <property type="molecule type" value="Genomic_DNA"/>
</dbReference>
<dbReference type="KEGG" id="syf:Synpcc7942_B2650"/>
<dbReference type="Proteomes" id="UP000889800">
    <property type="component" value="Plasmid pANL"/>
</dbReference>
<dbReference type="OrthoDB" id="580671at2"/>